<dbReference type="AlphaFoldDB" id="A0A3E1VSP3"/>
<proteinExistence type="predicted"/>
<name>A0A3E1VSP3_ECOLX</name>
<dbReference type="RefSeq" id="WP_042853950.1">
    <property type="nucleotide sequence ID" value="NZ_BGDM01000146.1"/>
</dbReference>
<accession>A0A3E1VSP3</accession>
<dbReference type="Proteomes" id="UP000521994">
    <property type="component" value="Unassembled WGS sequence"/>
</dbReference>
<evidence type="ECO:0000313" key="1">
    <source>
        <dbReference type="EMBL" id="EFI0215333.1"/>
    </source>
</evidence>
<evidence type="ECO:0000313" key="2">
    <source>
        <dbReference type="Proteomes" id="UP000521994"/>
    </source>
</evidence>
<sequence length="232" mass="26356">MNEIRSNPVKFLEEHLILNPQRYAHHDETSLITVNITREDGLLRLKETEDDMAGSDYILFTGMRDTDSPDRFDAPAVVSLSNQCISLRRNDISQTIQQISPLWLTNQQSGCSVLIVRHGLSESGEQSYSMIHMRPRDSNDFVDEFTPALYANTQEILLERDIQRTLANTFPNEHPEALILVPSAEKFIVDGNSIQLIGIGNELGEFDFYRQIYPVTGGEHLVEALMWTHLPA</sequence>
<comment type="caution">
    <text evidence="1">The sequence shown here is derived from an EMBL/GenBank/DDBJ whole genome shotgun (WGS) entry which is preliminary data.</text>
</comment>
<organism evidence="1 2">
    <name type="scientific">Escherichia coli</name>
    <dbReference type="NCBI Taxonomy" id="562"/>
    <lineage>
        <taxon>Bacteria</taxon>
        <taxon>Pseudomonadati</taxon>
        <taxon>Pseudomonadota</taxon>
        <taxon>Gammaproteobacteria</taxon>
        <taxon>Enterobacterales</taxon>
        <taxon>Enterobacteriaceae</taxon>
        <taxon>Escherichia</taxon>
    </lineage>
</organism>
<protein>
    <submittedName>
        <fullName evidence="1">Uncharacterized protein</fullName>
    </submittedName>
</protein>
<gene>
    <name evidence="1" type="ORF">BG944_004593</name>
</gene>
<dbReference type="EMBL" id="AASXRC010000036">
    <property type="protein sequence ID" value="EFI0215333.1"/>
    <property type="molecule type" value="Genomic_DNA"/>
</dbReference>
<reference evidence="1 2" key="1">
    <citation type="submission" date="2020-02" db="EMBL/GenBank/DDBJ databases">
        <authorList>
            <consortium name="PulseNet: The National Subtyping Network for Foodborne Disease Surveillance"/>
            <person name="Tarr C.L."/>
            <person name="Trees E."/>
            <person name="Katz L.S."/>
            <person name="Carleton-Romer H.A."/>
            <person name="Stroika S."/>
            <person name="Kucerova Z."/>
            <person name="Roache K.F."/>
            <person name="Sabol A.L."/>
            <person name="Besser J."/>
            <person name="Gerner-Smidt P."/>
        </authorList>
    </citation>
    <scope>NUCLEOTIDE SEQUENCE [LARGE SCALE GENOMIC DNA]</scope>
    <source>
        <strain evidence="1 2">2014C-3796</strain>
    </source>
</reference>